<sequence>MNSLLRILFLFFISLNLAAQPFSPEEVAAWKKQAQKVTIIRDNWGVPHIYGKTDADVIFGLMYAQCEDDFQRIEYNYIRGLGRLAELEGEGQVFNDLWARAYGDPSVLKEKLSKMDPAMKKIMQAFADGMNYFLATHPEVEPRLLTRFEPWYPLAYSEGSSEGNVSNQTDISRREIAEFFATQIPELSNEPEGESKGSNGMALGPSRTKSGKAMLLINPHVSVYHRLEAHLNSEEGLDVYGAVSKGQFFVYHGFNNYCGWMHTSSGTDTHDAFLMKVKEEKGKKYYSYGDKWREIETKSITVPYKNRDGQLNKRTFQVDYTHYGPIVTKRDEYYVAITPLHMPEKELEQEFMTMKADGLEGFKKVMSIRSNATNNTVYADVDGNIAYWNGNFVPRRNPEANYRKPVLSTPENDWKGLHELDEIIQVINPVNGWIQNCNSTPYLASGEYSPKKGDYPAYMTGHHQNPRAANAMRLLDAAKDFTADDFRQLAYDNYLQLFDIVLPPLFAAYDGLESGDDRKESLSGPVSMLRNWDRRATIEAEAVLLGEAFARRMSGMSGKYIPADTVMDMNLESFPQVIVARDRLSADEVLEALRGSVEYMNETFGSYNVPLGDVLRFQRISDHPTFYDDAKPSIPSRFLSGFLGSIPAAFYNRQEDSNKEYYAGGNSFIAVIEFGETVKARTIIGGGQSADPDSPHYNDQSEMFMKGELKEVNFTREEVEANAEKTYHPGEK</sequence>
<dbReference type="Gene3D" id="1.10.1400.10">
    <property type="match status" value="1"/>
</dbReference>
<comment type="cofactor">
    <cofactor evidence="6">
        <name>Ca(2+)</name>
        <dbReference type="ChEBI" id="CHEBI:29108"/>
    </cofactor>
    <text evidence="6">Binds 1 Ca(2+) ion per dimer.</text>
</comment>
<feature type="binding site" evidence="6">
    <location>
        <position position="268"/>
    </location>
    <ligand>
        <name>Ca(2+)</name>
        <dbReference type="ChEBI" id="CHEBI:29108"/>
    </ligand>
</feature>
<evidence type="ECO:0000313" key="8">
    <source>
        <dbReference type="EMBL" id="MCA6074307.1"/>
    </source>
</evidence>
<evidence type="ECO:0000256" key="4">
    <source>
        <dbReference type="ARBA" id="ARBA00023145"/>
    </source>
</evidence>
<comment type="caution">
    <text evidence="8">The sequence shown here is derived from an EMBL/GenBank/DDBJ whole genome shotgun (WGS) entry which is preliminary data.</text>
</comment>
<dbReference type="PANTHER" id="PTHR34218:SF3">
    <property type="entry name" value="ACYL-HOMOSERINE LACTONE ACYLASE PVDQ"/>
    <property type="match status" value="1"/>
</dbReference>
<dbReference type="RefSeq" id="WP_225697402.1">
    <property type="nucleotide sequence ID" value="NZ_JAIXNE010000001.1"/>
</dbReference>
<evidence type="ECO:0000256" key="6">
    <source>
        <dbReference type="PIRSR" id="PIRSR001227-2"/>
    </source>
</evidence>
<gene>
    <name evidence="8" type="ORF">LDX50_05475</name>
</gene>
<dbReference type="Gene3D" id="3.60.20.10">
    <property type="entry name" value="Glutamine Phosphoribosylpyrophosphate, subunit 1, domain 1"/>
    <property type="match status" value="1"/>
</dbReference>
<keyword evidence="6" id="KW-0106">Calcium</keyword>
<dbReference type="SUPFAM" id="SSF56235">
    <property type="entry name" value="N-terminal nucleophile aminohydrolases (Ntn hydrolases)"/>
    <property type="match status" value="1"/>
</dbReference>
<proteinExistence type="inferred from homology"/>
<evidence type="ECO:0000256" key="5">
    <source>
        <dbReference type="PIRSR" id="PIRSR001227-1"/>
    </source>
</evidence>
<dbReference type="AlphaFoldDB" id="A0A9X1HPB8"/>
<dbReference type="GO" id="GO:0046872">
    <property type="term" value="F:metal ion binding"/>
    <property type="evidence" value="ECO:0007669"/>
    <property type="project" value="UniProtKB-KW"/>
</dbReference>
<name>A0A9X1HPB8_9BACT</name>
<dbReference type="GO" id="GO:0017000">
    <property type="term" value="P:antibiotic biosynthetic process"/>
    <property type="evidence" value="ECO:0007669"/>
    <property type="project" value="InterPro"/>
</dbReference>
<dbReference type="GO" id="GO:0016811">
    <property type="term" value="F:hydrolase activity, acting on carbon-nitrogen (but not peptide) bonds, in linear amides"/>
    <property type="evidence" value="ECO:0007669"/>
    <property type="project" value="InterPro"/>
</dbReference>
<evidence type="ECO:0000313" key="9">
    <source>
        <dbReference type="Proteomes" id="UP001139409"/>
    </source>
</evidence>
<dbReference type="InterPro" id="IPR002692">
    <property type="entry name" value="S45"/>
</dbReference>
<feature type="signal peptide" evidence="7">
    <location>
        <begin position="1"/>
        <end position="19"/>
    </location>
</feature>
<organism evidence="8 9">
    <name type="scientific">Fulvivirga sedimenti</name>
    <dbReference type="NCBI Taxonomy" id="2879465"/>
    <lineage>
        <taxon>Bacteria</taxon>
        <taxon>Pseudomonadati</taxon>
        <taxon>Bacteroidota</taxon>
        <taxon>Cytophagia</taxon>
        <taxon>Cytophagales</taxon>
        <taxon>Fulvivirgaceae</taxon>
        <taxon>Fulvivirga</taxon>
    </lineage>
</organism>
<keyword evidence="6" id="KW-0479">Metal-binding</keyword>
<feature type="chain" id="PRO_5040720997" evidence="7">
    <location>
        <begin position="20"/>
        <end position="732"/>
    </location>
</feature>
<dbReference type="InterPro" id="IPR043147">
    <property type="entry name" value="Penicillin_amidase_A-knob"/>
</dbReference>
<reference evidence="8" key="1">
    <citation type="submission" date="2021-09" db="EMBL/GenBank/DDBJ databases">
        <title>Fulvivirga sp. isolated from coastal sediment.</title>
        <authorList>
            <person name="Yu H."/>
        </authorList>
    </citation>
    <scope>NUCLEOTIDE SEQUENCE</scope>
    <source>
        <strain evidence="8">1062</strain>
    </source>
</reference>
<dbReference type="Proteomes" id="UP001139409">
    <property type="component" value="Unassembled WGS sequence"/>
</dbReference>
<dbReference type="PANTHER" id="PTHR34218">
    <property type="entry name" value="PEPTIDASE S45 PENICILLIN AMIDASE"/>
    <property type="match status" value="1"/>
</dbReference>
<dbReference type="EMBL" id="JAIXNE010000001">
    <property type="protein sequence ID" value="MCA6074307.1"/>
    <property type="molecule type" value="Genomic_DNA"/>
</dbReference>
<dbReference type="Pfam" id="PF01804">
    <property type="entry name" value="Penicil_amidase"/>
    <property type="match status" value="1"/>
</dbReference>
<dbReference type="Gene3D" id="1.10.439.10">
    <property type="entry name" value="Penicillin Amidohydrolase, domain 1"/>
    <property type="match status" value="1"/>
</dbReference>
<evidence type="ECO:0000256" key="2">
    <source>
        <dbReference type="ARBA" id="ARBA00022729"/>
    </source>
</evidence>
<comment type="similarity">
    <text evidence="1">Belongs to the peptidase S45 family.</text>
</comment>
<feature type="binding site" evidence="6">
    <location>
        <position position="271"/>
    </location>
    <ligand>
        <name>Ca(2+)</name>
        <dbReference type="ChEBI" id="CHEBI:29108"/>
    </ligand>
</feature>
<feature type="active site" description="Nucleophile" evidence="5">
    <location>
        <position position="198"/>
    </location>
</feature>
<keyword evidence="9" id="KW-1185">Reference proteome</keyword>
<dbReference type="InterPro" id="IPR029055">
    <property type="entry name" value="Ntn_hydrolases_N"/>
</dbReference>
<keyword evidence="3" id="KW-0378">Hydrolase</keyword>
<dbReference type="Gene3D" id="2.30.120.10">
    <property type="match status" value="1"/>
</dbReference>
<dbReference type="PIRSF" id="PIRSF001227">
    <property type="entry name" value="Pen_acylase"/>
    <property type="match status" value="1"/>
</dbReference>
<accession>A0A9X1HPB8</accession>
<evidence type="ECO:0000256" key="3">
    <source>
        <dbReference type="ARBA" id="ARBA00022801"/>
    </source>
</evidence>
<dbReference type="InterPro" id="IPR014395">
    <property type="entry name" value="Pen/GL7ACA/AHL_acylase"/>
</dbReference>
<evidence type="ECO:0000256" key="1">
    <source>
        <dbReference type="ARBA" id="ARBA00006586"/>
    </source>
</evidence>
<dbReference type="InterPro" id="IPR043146">
    <property type="entry name" value="Penicillin_amidase_N_B-knob"/>
</dbReference>
<evidence type="ECO:0000256" key="7">
    <source>
        <dbReference type="SAM" id="SignalP"/>
    </source>
</evidence>
<dbReference type="InterPro" id="IPR023343">
    <property type="entry name" value="Penicillin_amidase_dom1"/>
</dbReference>
<protein>
    <submittedName>
        <fullName evidence="8">Penicillin acylase family protein</fullName>
    </submittedName>
</protein>
<keyword evidence="4" id="KW-0865">Zymogen</keyword>
<keyword evidence="2 7" id="KW-0732">Signal</keyword>